<dbReference type="Gene3D" id="2.120.10.80">
    <property type="entry name" value="Kelch-type beta propeller"/>
    <property type="match status" value="2"/>
</dbReference>
<dbReference type="Proteomes" id="UP000233469">
    <property type="component" value="Unassembled WGS sequence"/>
</dbReference>
<evidence type="ECO:0000256" key="3">
    <source>
        <dbReference type="SAM" id="SignalP"/>
    </source>
</evidence>
<dbReference type="EMBL" id="LLXL01000618">
    <property type="protein sequence ID" value="PKK70426.1"/>
    <property type="molecule type" value="Genomic_DNA"/>
</dbReference>
<proteinExistence type="predicted"/>
<dbReference type="VEuPathDB" id="FungiDB:FUN_003337"/>
<keyword evidence="3" id="KW-0732">Signal</keyword>
<dbReference type="OrthoDB" id="432528at2759"/>
<evidence type="ECO:0000313" key="4">
    <source>
        <dbReference type="EMBL" id="PKK70426.1"/>
    </source>
</evidence>
<accession>A0A2N1N937</accession>
<reference evidence="4 5" key="2">
    <citation type="submission" date="2017-10" db="EMBL/GenBank/DDBJ databases">
        <title>Extensive intraspecific genome diversity in a model arbuscular mycorrhizal fungus.</title>
        <authorList>
            <person name="Chen E.C.H."/>
            <person name="Morin E."/>
            <person name="Baudet D."/>
            <person name="Noel J."/>
            <person name="Ndikumana S."/>
            <person name="Charron P."/>
            <person name="St-Onge C."/>
            <person name="Giorgi J."/>
            <person name="Grigoriev I.V."/>
            <person name="Roux C."/>
            <person name="Martin F.M."/>
            <person name="Corradi N."/>
        </authorList>
    </citation>
    <scope>NUCLEOTIDE SEQUENCE [LARGE SCALE GENOMIC DNA]</scope>
    <source>
        <strain evidence="4 5">C2</strain>
    </source>
</reference>
<organism evidence="4 5">
    <name type="scientific">Rhizophagus irregularis</name>
    <dbReference type="NCBI Taxonomy" id="588596"/>
    <lineage>
        <taxon>Eukaryota</taxon>
        <taxon>Fungi</taxon>
        <taxon>Fungi incertae sedis</taxon>
        <taxon>Mucoromycota</taxon>
        <taxon>Glomeromycotina</taxon>
        <taxon>Glomeromycetes</taxon>
        <taxon>Glomerales</taxon>
        <taxon>Glomeraceae</taxon>
        <taxon>Rhizophagus</taxon>
    </lineage>
</organism>
<feature type="chain" id="PRO_5014709654" description="Galactose oxidase" evidence="3">
    <location>
        <begin position="21"/>
        <end position="314"/>
    </location>
</feature>
<dbReference type="AlphaFoldDB" id="A0A2N1N937"/>
<evidence type="ECO:0000313" key="5">
    <source>
        <dbReference type="Proteomes" id="UP000233469"/>
    </source>
</evidence>
<dbReference type="PANTHER" id="PTHR46093">
    <property type="entry name" value="ACYL-COA-BINDING DOMAIN-CONTAINING PROTEIN 5"/>
    <property type="match status" value="1"/>
</dbReference>
<feature type="signal peptide" evidence="3">
    <location>
        <begin position="1"/>
        <end position="20"/>
    </location>
</feature>
<dbReference type="SUPFAM" id="SSF117281">
    <property type="entry name" value="Kelch motif"/>
    <property type="match status" value="1"/>
</dbReference>
<keyword evidence="2" id="KW-0677">Repeat</keyword>
<comment type="caution">
    <text evidence="4">The sequence shown here is derived from an EMBL/GenBank/DDBJ whole genome shotgun (WGS) entry which is preliminary data.</text>
</comment>
<evidence type="ECO:0000256" key="2">
    <source>
        <dbReference type="ARBA" id="ARBA00022737"/>
    </source>
</evidence>
<sequence>MSNFLSYLHVFSVLLQLLIGVNNPPFKPGKRFEHTATIVDNKLFILGGFGEKEGKEFFYLDVSSPFTTLKPSWDDLTDINTLEAHWGATSVNGGADNSSLILYGGMQYNEDSSHSNFPLIHIFDAQNNSWSVPEVPGQEQIFYLTGSGVIDHSGQMYTLEIIHQMMVVFDTIDLTLWKKSSINNIFMTFYFAVLLPDQNIIYFSDSDGADPNLSEVLLYNTIDDRWRVQETIGNIPSNRSDFSAVLALDGQRVIIFGGINENTMELIPGEDALYILEMKNFEWYIPKVSGNFPARSNHKANIIGKYMVVTFGKY</sequence>
<dbReference type="InterPro" id="IPR015915">
    <property type="entry name" value="Kelch-typ_b-propeller"/>
</dbReference>
<reference evidence="4 5" key="1">
    <citation type="submission" date="2016-04" db="EMBL/GenBank/DDBJ databases">
        <title>Genome analyses suggest a sexual origin of heterokaryosis in a supposedly ancient asexual fungus.</title>
        <authorList>
            <person name="Ropars J."/>
            <person name="Sedzielewska K."/>
            <person name="Noel J."/>
            <person name="Charron P."/>
            <person name="Farinelli L."/>
            <person name="Marton T."/>
            <person name="Kruger M."/>
            <person name="Pelin A."/>
            <person name="Brachmann A."/>
            <person name="Corradi N."/>
        </authorList>
    </citation>
    <scope>NUCLEOTIDE SEQUENCE [LARGE SCALE GENOMIC DNA]</scope>
    <source>
        <strain evidence="4 5">C2</strain>
    </source>
</reference>
<protein>
    <recommendedName>
        <fullName evidence="6">Galactose oxidase</fullName>
    </recommendedName>
</protein>
<dbReference type="PANTHER" id="PTHR46093:SF18">
    <property type="entry name" value="FIBRONECTIN TYPE-III DOMAIN-CONTAINING PROTEIN"/>
    <property type="match status" value="1"/>
</dbReference>
<dbReference type="Pfam" id="PF24681">
    <property type="entry name" value="Kelch_KLHDC2_KLHL20_DRC7"/>
    <property type="match status" value="1"/>
</dbReference>
<dbReference type="VEuPathDB" id="FungiDB:RhiirA1_489609"/>
<keyword evidence="1" id="KW-0880">Kelch repeat</keyword>
<name>A0A2N1N937_9GLOM</name>
<evidence type="ECO:0000256" key="1">
    <source>
        <dbReference type="ARBA" id="ARBA00022441"/>
    </source>
</evidence>
<gene>
    <name evidence="4" type="ORF">RhiirC2_779711</name>
</gene>
<dbReference type="VEuPathDB" id="FungiDB:RhiirFUN_023527"/>
<evidence type="ECO:0008006" key="6">
    <source>
        <dbReference type="Google" id="ProtNLM"/>
    </source>
</evidence>